<keyword evidence="8" id="KW-1185">Reference proteome</keyword>
<gene>
    <name evidence="7" type="primary">cobF</name>
    <name evidence="7" type="ORF">GCM10010528_07220</name>
</gene>
<evidence type="ECO:0000313" key="7">
    <source>
        <dbReference type="EMBL" id="GAA3027983.1"/>
    </source>
</evidence>
<evidence type="ECO:0000256" key="3">
    <source>
        <dbReference type="ARBA" id="ARBA00022603"/>
    </source>
</evidence>
<dbReference type="RefSeq" id="WP_290713000.1">
    <property type="nucleotide sequence ID" value="NZ_BAAAVS010000012.1"/>
</dbReference>
<evidence type="ECO:0000256" key="4">
    <source>
        <dbReference type="ARBA" id="ARBA00022679"/>
    </source>
</evidence>
<dbReference type="Gene3D" id="3.40.1010.10">
    <property type="entry name" value="Cobalt-precorrin-4 Transmethylase, Domain 1"/>
    <property type="match status" value="1"/>
</dbReference>
<comment type="caution">
    <text evidence="7">The sequence shown here is derived from an EMBL/GenBank/DDBJ whole genome shotgun (WGS) entry which is preliminary data.</text>
</comment>
<dbReference type="CDD" id="cd11643">
    <property type="entry name" value="Precorrin-6A-synthase"/>
    <property type="match status" value="1"/>
</dbReference>
<feature type="domain" description="Tetrapyrrole methylase" evidence="6">
    <location>
        <begin position="10"/>
        <end position="231"/>
    </location>
</feature>
<dbReference type="Gene3D" id="3.30.950.10">
    <property type="entry name" value="Methyltransferase, Cobalt-precorrin-4 Transmethylase, Domain 2"/>
    <property type="match status" value="1"/>
</dbReference>
<keyword evidence="2" id="KW-0169">Cobalamin biosynthesis</keyword>
<name>A0ABP6KZZ1_9ACTN</name>
<dbReference type="PANTHER" id="PTHR43467:SF1">
    <property type="entry name" value="PRECORRIN-6A SYNTHASE [DEACETYLATING]"/>
    <property type="match status" value="1"/>
</dbReference>
<evidence type="ECO:0000256" key="1">
    <source>
        <dbReference type="ARBA" id="ARBA00004953"/>
    </source>
</evidence>
<comment type="pathway">
    <text evidence="1">Cofactor biosynthesis; adenosylcobalamin biosynthesis.</text>
</comment>
<evidence type="ECO:0000256" key="5">
    <source>
        <dbReference type="ARBA" id="ARBA00022691"/>
    </source>
</evidence>
<keyword evidence="5" id="KW-0949">S-adenosyl-L-methionine</keyword>
<protein>
    <submittedName>
        <fullName evidence="7">Precorrin-6A synthase (Deacetylating)</fullName>
    </submittedName>
</protein>
<evidence type="ECO:0000256" key="2">
    <source>
        <dbReference type="ARBA" id="ARBA00022573"/>
    </source>
</evidence>
<reference evidence="8" key="1">
    <citation type="journal article" date="2019" name="Int. J. Syst. Evol. Microbiol.">
        <title>The Global Catalogue of Microorganisms (GCM) 10K type strain sequencing project: providing services to taxonomists for standard genome sequencing and annotation.</title>
        <authorList>
            <consortium name="The Broad Institute Genomics Platform"/>
            <consortium name="The Broad Institute Genome Sequencing Center for Infectious Disease"/>
            <person name="Wu L."/>
            <person name="Ma J."/>
        </authorList>
    </citation>
    <scope>NUCLEOTIDE SEQUENCE [LARGE SCALE GENOMIC DNA]</scope>
    <source>
        <strain evidence="8">JCM 14234</strain>
    </source>
</reference>
<dbReference type="Proteomes" id="UP001501035">
    <property type="component" value="Unassembled WGS sequence"/>
</dbReference>
<dbReference type="SUPFAM" id="SSF53790">
    <property type="entry name" value="Tetrapyrrole methylase"/>
    <property type="match status" value="1"/>
</dbReference>
<proteinExistence type="predicted"/>
<dbReference type="Pfam" id="PF00590">
    <property type="entry name" value="TP_methylase"/>
    <property type="match status" value="1"/>
</dbReference>
<dbReference type="InterPro" id="IPR014776">
    <property type="entry name" value="4pyrrole_Mease_sub2"/>
</dbReference>
<evidence type="ECO:0000313" key="8">
    <source>
        <dbReference type="Proteomes" id="UP001501035"/>
    </source>
</evidence>
<organism evidence="7 8">
    <name type="scientific">Gordonia defluvii</name>
    <dbReference type="NCBI Taxonomy" id="283718"/>
    <lineage>
        <taxon>Bacteria</taxon>
        <taxon>Bacillati</taxon>
        <taxon>Actinomycetota</taxon>
        <taxon>Actinomycetes</taxon>
        <taxon>Mycobacteriales</taxon>
        <taxon>Gordoniaceae</taxon>
        <taxon>Gordonia</taxon>
    </lineage>
</organism>
<dbReference type="InterPro" id="IPR000878">
    <property type="entry name" value="4pyrrol_Mease"/>
</dbReference>
<dbReference type="NCBIfam" id="TIGR02434">
    <property type="entry name" value="CobF"/>
    <property type="match status" value="1"/>
</dbReference>
<dbReference type="InterPro" id="IPR014777">
    <property type="entry name" value="4pyrrole_Mease_sub1"/>
</dbReference>
<accession>A0ABP6KZZ1</accession>
<keyword evidence="4" id="KW-0808">Transferase</keyword>
<dbReference type="PANTHER" id="PTHR43467">
    <property type="entry name" value="COBALT-PRECORRIN-2 C(20)-METHYLTRANSFERASE"/>
    <property type="match status" value="1"/>
</dbReference>
<evidence type="ECO:0000259" key="6">
    <source>
        <dbReference type="Pfam" id="PF00590"/>
    </source>
</evidence>
<dbReference type="PIRSF" id="PIRSF036525">
    <property type="entry name" value="CobF"/>
    <property type="match status" value="1"/>
</dbReference>
<dbReference type="InterPro" id="IPR035996">
    <property type="entry name" value="4pyrrol_Methylase_sf"/>
</dbReference>
<keyword evidence="3" id="KW-0489">Methyltransferase</keyword>
<sequence>MRESPGTVQIAVIGIGPGNPRQITLEAVDALSDLDAVVLLDKGESTGSMRRLRTDLLDRYAPGCDVLVVADPPRDRRPADYDREVRRWHAARVDAIAAAIAPLPAPDGRVPVVGFLVWGDPSLYDSTLRIVDALAARPGWVVVHTVIPGVTSASALAAAHGIAVNRVGEPVHITTGRQLAQTPELVRGNQIVMLDGGEAFRAAARPGDEIFWAANLGTDDQVLVSGRVDDVADDITAARAALKSRVGWVMDIYLLRSPEAASPDGVEGG</sequence>
<dbReference type="EMBL" id="BAAAVS010000012">
    <property type="protein sequence ID" value="GAA3027983.1"/>
    <property type="molecule type" value="Genomic_DNA"/>
</dbReference>
<dbReference type="InterPro" id="IPR012797">
    <property type="entry name" value="CobF"/>
</dbReference>